<dbReference type="CDD" id="cd17920">
    <property type="entry name" value="DEXHc_RecQ"/>
    <property type="match status" value="1"/>
</dbReference>
<dbReference type="GO" id="GO:0000724">
    <property type="term" value="P:double-strand break repair via homologous recombination"/>
    <property type="evidence" value="ECO:0000318"/>
    <property type="project" value="GO_Central"/>
</dbReference>
<dbReference type="PhylomeDB" id="E9G9W9"/>
<gene>
    <name evidence="14" type="ORF">DAPPUDRAFT_347588</name>
</gene>
<evidence type="ECO:0000259" key="12">
    <source>
        <dbReference type="PROSITE" id="PS51192"/>
    </source>
</evidence>
<keyword evidence="3" id="KW-0378">Hydrolase</keyword>
<keyword evidence="15" id="KW-1185">Reference proteome</keyword>
<dbReference type="InterPro" id="IPR001650">
    <property type="entry name" value="Helicase_C-like"/>
</dbReference>
<keyword evidence="5" id="KW-0067">ATP-binding</keyword>
<keyword evidence="7" id="KW-0413">Isomerase</keyword>
<dbReference type="Gene3D" id="3.40.50.300">
    <property type="entry name" value="P-loop containing nucleotide triphosphate hydrolases"/>
    <property type="match status" value="3"/>
</dbReference>
<dbReference type="STRING" id="6669.E9G9W9"/>
<keyword evidence="8" id="KW-0539">Nucleus</keyword>
<evidence type="ECO:0000313" key="14">
    <source>
        <dbReference type="EMBL" id="EFX83805.1"/>
    </source>
</evidence>
<reference evidence="14 15" key="1">
    <citation type="journal article" date="2011" name="Science">
        <title>The ecoresponsive genome of Daphnia pulex.</title>
        <authorList>
            <person name="Colbourne J.K."/>
            <person name="Pfrender M.E."/>
            <person name="Gilbert D."/>
            <person name="Thomas W.K."/>
            <person name="Tucker A."/>
            <person name="Oakley T.H."/>
            <person name="Tokishita S."/>
            <person name="Aerts A."/>
            <person name="Arnold G.J."/>
            <person name="Basu M.K."/>
            <person name="Bauer D.J."/>
            <person name="Caceres C.E."/>
            <person name="Carmel L."/>
            <person name="Casola C."/>
            <person name="Choi J.H."/>
            <person name="Detter J.C."/>
            <person name="Dong Q."/>
            <person name="Dusheyko S."/>
            <person name="Eads B.D."/>
            <person name="Frohlich T."/>
            <person name="Geiler-Samerotte K.A."/>
            <person name="Gerlach D."/>
            <person name="Hatcher P."/>
            <person name="Jogdeo S."/>
            <person name="Krijgsveld J."/>
            <person name="Kriventseva E.V."/>
            <person name="Kultz D."/>
            <person name="Laforsch C."/>
            <person name="Lindquist E."/>
            <person name="Lopez J."/>
            <person name="Manak J.R."/>
            <person name="Muller J."/>
            <person name="Pangilinan J."/>
            <person name="Patwardhan R.P."/>
            <person name="Pitluck S."/>
            <person name="Pritham E.J."/>
            <person name="Rechtsteiner A."/>
            <person name="Rho M."/>
            <person name="Rogozin I.B."/>
            <person name="Sakarya O."/>
            <person name="Salamov A."/>
            <person name="Schaack S."/>
            <person name="Shapiro H."/>
            <person name="Shiga Y."/>
            <person name="Skalitzky C."/>
            <person name="Smith Z."/>
            <person name="Souvorov A."/>
            <person name="Sung W."/>
            <person name="Tang Z."/>
            <person name="Tsuchiya D."/>
            <person name="Tu H."/>
            <person name="Vos H."/>
            <person name="Wang M."/>
            <person name="Wolf Y.I."/>
            <person name="Yamagata H."/>
            <person name="Yamada T."/>
            <person name="Ye Y."/>
            <person name="Shaw J.R."/>
            <person name="Andrews J."/>
            <person name="Crease T.J."/>
            <person name="Tang H."/>
            <person name="Lucas S.M."/>
            <person name="Robertson H.M."/>
            <person name="Bork P."/>
            <person name="Koonin E.V."/>
            <person name="Zdobnov E.M."/>
            <person name="Grigoriev I.V."/>
            <person name="Lynch M."/>
            <person name="Boore J.L."/>
        </authorList>
    </citation>
    <scope>NUCLEOTIDE SEQUENCE [LARGE SCALE GENOMIC DNA]</scope>
</reference>
<evidence type="ECO:0000256" key="10">
    <source>
        <dbReference type="ARBA" id="ARBA00034808"/>
    </source>
</evidence>
<dbReference type="InterPro" id="IPR011545">
    <property type="entry name" value="DEAD/DEAH_box_helicase_dom"/>
</dbReference>
<evidence type="ECO:0000256" key="4">
    <source>
        <dbReference type="ARBA" id="ARBA00022806"/>
    </source>
</evidence>
<keyword evidence="4 14" id="KW-0347">Helicase</keyword>
<dbReference type="eggNOG" id="KOG0351">
    <property type="taxonomic scope" value="Eukaryota"/>
</dbReference>
<accession>E9G9W9</accession>
<keyword evidence="2" id="KW-0547">Nucleotide-binding</keyword>
<dbReference type="SMART" id="SM00490">
    <property type="entry name" value="HELICc"/>
    <property type="match status" value="1"/>
</dbReference>
<dbReference type="Proteomes" id="UP000000305">
    <property type="component" value="Unassembled WGS sequence"/>
</dbReference>
<evidence type="ECO:0000313" key="15">
    <source>
        <dbReference type="Proteomes" id="UP000000305"/>
    </source>
</evidence>
<dbReference type="PROSITE" id="PS51192">
    <property type="entry name" value="HELICASE_ATP_BIND_1"/>
    <property type="match status" value="1"/>
</dbReference>
<evidence type="ECO:0000256" key="8">
    <source>
        <dbReference type="ARBA" id="ARBA00023242"/>
    </source>
</evidence>
<dbReference type="InParanoid" id="E9G9W9"/>
<dbReference type="Pfam" id="PF00270">
    <property type="entry name" value="DEAD"/>
    <property type="match status" value="1"/>
</dbReference>
<name>E9G9W9_DAPPU</name>
<dbReference type="OMA" id="NTAWPER"/>
<dbReference type="GO" id="GO:0043138">
    <property type="term" value="F:3'-5' DNA helicase activity"/>
    <property type="evidence" value="ECO:0000318"/>
    <property type="project" value="GO_Central"/>
</dbReference>
<organism evidence="14 15">
    <name type="scientific">Daphnia pulex</name>
    <name type="common">Water flea</name>
    <dbReference type="NCBI Taxonomy" id="6669"/>
    <lineage>
        <taxon>Eukaryota</taxon>
        <taxon>Metazoa</taxon>
        <taxon>Ecdysozoa</taxon>
        <taxon>Arthropoda</taxon>
        <taxon>Crustacea</taxon>
        <taxon>Branchiopoda</taxon>
        <taxon>Diplostraca</taxon>
        <taxon>Cladocera</taxon>
        <taxon>Anomopoda</taxon>
        <taxon>Daphniidae</taxon>
        <taxon>Daphnia</taxon>
    </lineage>
</organism>
<dbReference type="EC" id="5.6.2.4" evidence="10"/>
<dbReference type="InterPro" id="IPR027417">
    <property type="entry name" value="P-loop_NTPase"/>
</dbReference>
<dbReference type="SMART" id="SM00487">
    <property type="entry name" value="DEXDc"/>
    <property type="match status" value="1"/>
</dbReference>
<evidence type="ECO:0000256" key="9">
    <source>
        <dbReference type="ARBA" id="ARBA00034617"/>
    </source>
</evidence>
<dbReference type="PROSITE" id="PS51194">
    <property type="entry name" value="HELICASE_CTER"/>
    <property type="match status" value="1"/>
</dbReference>
<dbReference type="GO" id="GO:0006260">
    <property type="term" value="P:DNA replication"/>
    <property type="evidence" value="ECO:0000318"/>
    <property type="project" value="GO_Central"/>
</dbReference>
<feature type="domain" description="Helicase C-terminal" evidence="13">
    <location>
        <begin position="266"/>
        <end position="412"/>
    </location>
</feature>
<evidence type="ECO:0000256" key="2">
    <source>
        <dbReference type="ARBA" id="ARBA00022741"/>
    </source>
</evidence>
<dbReference type="PANTHER" id="PTHR13710:SF153">
    <property type="entry name" value="RECQ-LIKE DNA HELICASE BLM"/>
    <property type="match status" value="1"/>
</dbReference>
<evidence type="ECO:0000256" key="5">
    <source>
        <dbReference type="ARBA" id="ARBA00022840"/>
    </source>
</evidence>
<comment type="similarity">
    <text evidence="1">Belongs to the helicase family. RecQ subfamily.</text>
</comment>
<comment type="catalytic activity">
    <reaction evidence="9">
        <text>Couples ATP hydrolysis with the unwinding of duplex DNA by translocating in the 3'-5' direction.</text>
        <dbReference type="EC" id="5.6.2.4"/>
    </reaction>
</comment>
<dbReference type="NCBIfam" id="TIGR00614">
    <property type="entry name" value="recQ_fam"/>
    <property type="match status" value="1"/>
</dbReference>
<dbReference type="HOGENOM" id="CLU_001103_9_6_1"/>
<evidence type="ECO:0000259" key="13">
    <source>
        <dbReference type="PROSITE" id="PS51194"/>
    </source>
</evidence>
<proteinExistence type="inferred from homology"/>
<dbReference type="AlphaFoldDB" id="E9G9W9"/>
<dbReference type="PANTHER" id="PTHR13710">
    <property type="entry name" value="DNA HELICASE RECQ FAMILY MEMBER"/>
    <property type="match status" value="1"/>
</dbReference>
<dbReference type="FunFam" id="3.40.50.300:FF:005869">
    <property type="entry name" value="ATP-dependent DNA helicase recQ"/>
    <property type="match status" value="1"/>
</dbReference>
<dbReference type="InterPro" id="IPR014001">
    <property type="entry name" value="Helicase_ATP-bd"/>
</dbReference>
<dbReference type="Pfam" id="PF00271">
    <property type="entry name" value="Helicase_C"/>
    <property type="match status" value="1"/>
</dbReference>
<keyword evidence="6" id="KW-0238">DNA-binding</keyword>
<dbReference type="GO" id="GO:0005524">
    <property type="term" value="F:ATP binding"/>
    <property type="evidence" value="ECO:0007669"/>
    <property type="project" value="UniProtKB-KW"/>
</dbReference>
<evidence type="ECO:0000256" key="11">
    <source>
        <dbReference type="ARBA" id="ARBA00044542"/>
    </source>
</evidence>
<evidence type="ECO:0000256" key="1">
    <source>
        <dbReference type="ARBA" id="ARBA00005446"/>
    </source>
</evidence>
<dbReference type="KEGG" id="dpx:DAPPUDRAFT_347588"/>
<dbReference type="GO" id="GO:0005634">
    <property type="term" value="C:nucleus"/>
    <property type="evidence" value="ECO:0000318"/>
    <property type="project" value="GO_Central"/>
</dbReference>
<dbReference type="EMBL" id="GL732536">
    <property type="protein sequence ID" value="EFX83805.1"/>
    <property type="molecule type" value="Genomic_DNA"/>
</dbReference>
<dbReference type="GO" id="GO:0005694">
    <property type="term" value="C:chromosome"/>
    <property type="evidence" value="ECO:0000318"/>
    <property type="project" value="GO_Central"/>
</dbReference>
<dbReference type="OrthoDB" id="10261556at2759"/>
<dbReference type="SUPFAM" id="SSF52540">
    <property type="entry name" value="P-loop containing nucleoside triphosphate hydrolases"/>
    <property type="match status" value="1"/>
</dbReference>
<dbReference type="InterPro" id="IPR004589">
    <property type="entry name" value="DNA_helicase_ATP-dep_RecQ"/>
</dbReference>
<protein>
    <recommendedName>
        <fullName evidence="10">DNA 3'-5' helicase</fullName>
        <ecNumber evidence="10">5.6.2.4</ecNumber>
    </recommendedName>
    <alternativeName>
        <fullName evidence="11">DNA 3'-5' helicase BLM</fullName>
    </alternativeName>
</protein>
<sequence length="412" mass="46980">MLAPFTSESLQKNDVAVALLNELFDFKTQHTNFVFDFGESATDGFDATFSNGDSPPTNDLIYHLKRFGISELRGNQPLVVEALLAKKDCLAVMPTGEGKSLCFQLPAVMDSGVTVVICPLISLMIDQVFDLKNLGVIYIKLLYVTPERLVNALEDTCGNNRLKNMLKALYQRKKLCRFVVDEAHCAPQWGHEFRSHYLKLCLLKSLFPTVGIVALTATATPQTRVEIKNLLNLRNPFVYFNFLYSIWLLRENLKFSVLHKTSKNQAIADIVHKLKEDFAQQCGIIYCFSRDDCMFVAALLVAEGILADYYHSKLTDLEKNQSYSNWMSGVSLVMCATLSFGMGIDKRNVRFVIHLTMPKSIEGYYQECGRAGRDGKLSHCFLYYRYNDDYYIRQMVESIILYFFSFHFGLQV</sequence>
<dbReference type="FunFam" id="3.40.50.300:FF:003558">
    <property type="entry name" value="Predicted protein"/>
    <property type="match status" value="1"/>
</dbReference>
<evidence type="ECO:0000256" key="3">
    <source>
        <dbReference type="ARBA" id="ARBA00022801"/>
    </source>
</evidence>
<dbReference type="GO" id="GO:0016787">
    <property type="term" value="F:hydrolase activity"/>
    <property type="evidence" value="ECO:0007669"/>
    <property type="project" value="UniProtKB-KW"/>
</dbReference>
<evidence type="ECO:0000256" key="6">
    <source>
        <dbReference type="ARBA" id="ARBA00023125"/>
    </source>
</evidence>
<feature type="domain" description="Helicase ATP-binding" evidence="12">
    <location>
        <begin position="80"/>
        <end position="237"/>
    </location>
</feature>
<evidence type="ECO:0000256" key="7">
    <source>
        <dbReference type="ARBA" id="ARBA00023235"/>
    </source>
</evidence>
<dbReference type="GO" id="GO:0009378">
    <property type="term" value="F:four-way junction helicase activity"/>
    <property type="evidence" value="ECO:0000318"/>
    <property type="project" value="GO_Central"/>
</dbReference>
<dbReference type="GO" id="GO:0005737">
    <property type="term" value="C:cytoplasm"/>
    <property type="evidence" value="ECO:0000318"/>
    <property type="project" value="GO_Central"/>
</dbReference>
<dbReference type="GO" id="GO:0003677">
    <property type="term" value="F:DNA binding"/>
    <property type="evidence" value="ECO:0007669"/>
    <property type="project" value="UniProtKB-KW"/>
</dbReference>